<dbReference type="Gene3D" id="1.10.8.350">
    <property type="entry name" value="Bacterial muramidase"/>
    <property type="match status" value="1"/>
</dbReference>
<dbReference type="PANTHER" id="PTHR30163">
    <property type="entry name" value="MEMBRANE-BOUND LYTIC MUREIN TRANSGLYCOSYLASE B"/>
    <property type="match status" value="1"/>
</dbReference>
<dbReference type="STRING" id="1499966.U14_03704"/>
<feature type="domain" description="Transglycosylase SLT" evidence="1">
    <location>
        <begin position="29"/>
        <end position="144"/>
    </location>
</feature>
<dbReference type="InterPro" id="IPR031304">
    <property type="entry name" value="SLT_2"/>
</dbReference>
<dbReference type="PANTHER" id="PTHR30163:SF8">
    <property type="entry name" value="LYTIC MUREIN TRANSGLYCOSYLASE"/>
    <property type="match status" value="1"/>
</dbReference>
<dbReference type="AlphaFoldDB" id="A0A081BPY7"/>
<organism evidence="2 3">
    <name type="scientific">Candidatus Moduliflexus flocculans</name>
    <dbReference type="NCBI Taxonomy" id="1499966"/>
    <lineage>
        <taxon>Bacteria</taxon>
        <taxon>Candidatus Moduliflexota</taxon>
        <taxon>Candidatus Moduliflexia</taxon>
        <taxon>Candidatus Moduliflexales</taxon>
        <taxon>Candidatus Moduliflexaceae</taxon>
    </lineage>
</organism>
<proteinExistence type="predicted"/>
<gene>
    <name evidence="2" type="ORF">U14_03704</name>
</gene>
<dbReference type="InterPro" id="IPR023346">
    <property type="entry name" value="Lysozyme-like_dom_sf"/>
</dbReference>
<dbReference type="InterPro" id="IPR043426">
    <property type="entry name" value="MltB-like"/>
</dbReference>
<dbReference type="GO" id="GO:0008933">
    <property type="term" value="F:peptidoglycan lytic transglycosylase activity"/>
    <property type="evidence" value="ECO:0007669"/>
    <property type="project" value="TreeGrafter"/>
</dbReference>
<protein>
    <submittedName>
        <fullName evidence="2">Lytic murein transglycosylase</fullName>
    </submittedName>
</protein>
<accession>A0A081BPY7</accession>
<dbReference type="SUPFAM" id="SSF53955">
    <property type="entry name" value="Lysozyme-like"/>
    <property type="match status" value="1"/>
</dbReference>
<dbReference type="Pfam" id="PF13406">
    <property type="entry name" value="SLT_2"/>
    <property type="match status" value="1"/>
</dbReference>
<reference evidence="2 3" key="1">
    <citation type="journal article" date="2015" name="PeerJ">
        <title>First genomic representation of candidate bacterial phylum KSB3 points to enhanced environmental sensing as a trigger of wastewater bulking.</title>
        <authorList>
            <person name="Sekiguchi Y."/>
            <person name="Ohashi A."/>
            <person name="Parks D.H."/>
            <person name="Yamauchi T."/>
            <person name="Tyson G.W."/>
            <person name="Hugenholtz P."/>
        </authorList>
    </citation>
    <scope>NUCLEOTIDE SEQUENCE [LARGE SCALE GENOMIC DNA]</scope>
</reference>
<dbReference type="GO" id="GO:0009253">
    <property type="term" value="P:peptidoglycan catabolic process"/>
    <property type="evidence" value="ECO:0007669"/>
    <property type="project" value="TreeGrafter"/>
</dbReference>
<name>A0A081BPY7_9BACT</name>
<keyword evidence="3" id="KW-1185">Reference proteome</keyword>
<sequence length="186" mass="20379">MTTAQYAKIGGIMVLVMFVCAIPQGYAESPVKEADFQRMGSKYGVSPYLLLAVSIVESQNGELLGKYEVSKVVDNTQLAYLKKIARHTGRDVSEFKGSAAGAMGFMQIMPSTFHTYAQDGDGDGIKDPLNPHDSLATAAYYLARTIALKKNVRNALKSYNNSVEYCESVVKLSQKLELETTFASRK</sequence>
<dbReference type="EMBL" id="DF820458">
    <property type="protein sequence ID" value="GAK52453.1"/>
    <property type="molecule type" value="Genomic_DNA"/>
</dbReference>
<dbReference type="Proteomes" id="UP000030700">
    <property type="component" value="Unassembled WGS sequence"/>
</dbReference>
<dbReference type="HOGENOM" id="CLU_1451777_0_0_0"/>
<evidence type="ECO:0000259" key="1">
    <source>
        <dbReference type="Pfam" id="PF13406"/>
    </source>
</evidence>
<evidence type="ECO:0000313" key="3">
    <source>
        <dbReference type="Proteomes" id="UP000030700"/>
    </source>
</evidence>
<dbReference type="CDD" id="cd13399">
    <property type="entry name" value="Slt35-like"/>
    <property type="match status" value="1"/>
</dbReference>
<evidence type="ECO:0000313" key="2">
    <source>
        <dbReference type="EMBL" id="GAK52453.1"/>
    </source>
</evidence>